<dbReference type="EMBL" id="NVMX01000179">
    <property type="protein sequence ID" value="PDZ94494.1"/>
    <property type="molecule type" value="Genomic_DNA"/>
</dbReference>
<evidence type="ECO:0000256" key="5">
    <source>
        <dbReference type="ARBA" id="ARBA00022692"/>
    </source>
</evidence>
<feature type="transmembrane region" description="Helical" evidence="12">
    <location>
        <begin position="179"/>
        <end position="212"/>
    </location>
</feature>
<keyword evidence="4" id="KW-0645">Protease</keyword>
<keyword evidence="5 12" id="KW-0812">Transmembrane</keyword>
<evidence type="ECO:0000256" key="2">
    <source>
        <dbReference type="ARBA" id="ARBA00004141"/>
    </source>
</evidence>
<dbReference type="PANTHER" id="PTHR39188">
    <property type="entry name" value="MEMBRANE-ASSOCIATED ZINC METALLOPROTEASE M50B"/>
    <property type="match status" value="1"/>
</dbReference>
<organism evidence="14 15">
    <name type="scientific">Bacillus cereus</name>
    <dbReference type="NCBI Taxonomy" id="1396"/>
    <lineage>
        <taxon>Bacteria</taxon>
        <taxon>Bacillati</taxon>
        <taxon>Bacillota</taxon>
        <taxon>Bacilli</taxon>
        <taxon>Bacillales</taxon>
        <taxon>Bacillaceae</taxon>
        <taxon>Bacillus</taxon>
        <taxon>Bacillus cereus group</taxon>
    </lineage>
</organism>
<dbReference type="InterPro" id="IPR008915">
    <property type="entry name" value="Peptidase_M50"/>
</dbReference>
<evidence type="ECO:0000313" key="14">
    <source>
        <dbReference type="EMBL" id="PDZ94494.1"/>
    </source>
</evidence>
<dbReference type="CDD" id="cd06160">
    <property type="entry name" value="S2P-M50_like_2"/>
    <property type="match status" value="1"/>
</dbReference>
<dbReference type="RefSeq" id="WP_098006965.1">
    <property type="nucleotide sequence ID" value="NZ_NVMX01000179.1"/>
</dbReference>
<dbReference type="GO" id="GO:0006508">
    <property type="term" value="P:proteolysis"/>
    <property type="evidence" value="ECO:0007669"/>
    <property type="project" value="UniProtKB-KW"/>
</dbReference>
<keyword evidence="8" id="KW-0862">Zinc</keyword>
<keyword evidence="7" id="KW-0378">Hydrolase</keyword>
<evidence type="ECO:0000256" key="1">
    <source>
        <dbReference type="ARBA" id="ARBA00001947"/>
    </source>
</evidence>
<feature type="transmembrane region" description="Helical" evidence="12">
    <location>
        <begin position="312"/>
        <end position="331"/>
    </location>
</feature>
<reference evidence="14 15" key="1">
    <citation type="submission" date="2017-09" db="EMBL/GenBank/DDBJ databases">
        <title>Large-scale bioinformatics analysis of Bacillus genomes uncovers conserved roles of natural products in bacterial physiology.</title>
        <authorList>
            <consortium name="Agbiome Team Llc"/>
            <person name="Bleich R.M."/>
            <person name="Grubbs K.J."/>
            <person name="Santa Maria K.C."/>
            <person name="Allen S.E."/>
            <person name="Farag S."/>
            <person name="Shank E.A."/>
            <person name="Bowers A."/>
        </authorList>
    </citation>
    <scope>NUCLEOTIDE SEQUENCE [LARGE SCALE GENOMIC DNA]</scope>
    <source>
        <strain evidence="14 15">AFS092789</strain>
    </source>
</reference>
<accession>A0A9X6ST07</accession>
<dbReference type="PANTHER" id="PTHR39188:SF3">
    <property type="entry name" value="STAGE IV SPORULATION PROTEIN FB"/>
    <property type="match status" value="1"/>
</dbReference>
<proteinExistence type="inferred from homology"/>
<feature type="transmembrane region" description="Helical" evidence="12">
    <location>
        <begin position="51"/>
        <end position="71"/>
    </location>
</feature>
<evidence type="ECO:0000313" key="15">
    <source>
        <dbReference type="Proteomes" id="UP000219922"/>
    </source>
</evidence>
<keyword evidence="9 12" id="KW-1133">Transmembrane helix</keyword>
<name>A0A9X6ST07_BACCE</name>
<evidence type="ECO:0000256" key="8">
    <source>
        <dbReference type="ARBA" id="ARBA00022833"/>
    </source>
</evidence>
<dbReference type="GO" id="GO:0016020">
    <property type="term" value="C:membrane"/>
    <property type="evidence" value="ECO:0007669"/>
    <property type="project" value="UniProtKB-SubCell"/>
</dbReference>
<evidence type="ECO:0000256" key="7">
    <source>
        <dbReference type="ARBA" id="ARBA00022801"/>
    </source>
</evidence>
<comment type="similarity">
    <text evidence="3">Belongs to the peptidase M50B family.</text>
</comment>
<feature type="transmembrane region" description="Helical" evidence="12">
    <location>
        <begin position="142"/>
        <end position="159"/>
    </location>
</feature>
<dbReference type="Proteomes" id="UP000219922">
    <property type="component" value="Unassembled WGS sequence"/>
</dbReference>
<comment type="subcellular location">
    <subcellularLocation>
        <location evidence="2">Membrane</location>
        <topology evidence="2">Multi-pass membrane protein</topology>
    </subcellularLocation>
</comment>
<evidence type="ECO:0000259" key="13">
    <source>
        <dbReference type="Pfam" id="PF02163"/>
    </source>
</evidence>
<protein>
    <recommendedName>
        <fullName evidence="13">Peptidase M50 domain-containing protein</fullName>
    </recommendedName>
</protein>
<evidence type="ECO:0000256" key="9">
    <source>
        <dbReference type="ARBA" id="ARBA00022989"/>
    </source>
</evidence>
<dbReference type="GO" id="GO:0008237">
    <property type="term" value="F:metallopeptidase activity"/>
    <property type="evidence" value="ECO:0007669"/>
    <property type="project" value="UniProtKB-KW"/>
</dbReference>
<evidence type="ECO:0000256" key="4">
    <source>
        <dbReference type="ARBA" id="ARBA00022670"/>
    </source>
</evidence>
<evidence type="ECO:0000256" key="12">
    <source>
        <dbReference type="SAM" id="Phobius"/>
    </source>
</evidence>
<gene>
    <name evidence="14" type="ORF">CON36_33545</name>
</gene>
<feature type="domain" description="Peptidase M50" evidence="13">
    <location>
        <begin position="138"/>
        <end position="175"/>
    </location>
</feature>
<sequence>MQGKFTIKIPKVKLPKFKMPSGKIGALLTALLVFAKIAKLPTVLSMGVMLWFYMEKYGWKLGALLVFFLAIHEYGHLYAARKLGLRTTNAIFIPFVGALIAMKDLPKSAKDEAYVGYMGPVFGTIGVLLTAVPMYFITHDTFWAAAILMGFTLNLFNLIPISPLDGGRVMAAVSVKVWIVGFIMIVAVAIWLKTFVLFLIMLMSGIEIYFVYKKKKLVSKEEESVLELEESVQEGLKSVQERQSKLENILYDLKEKLDGERLIQIEEQIEQNKERIQSDYEYWNDKMKRANQLKQRVQEKKSYYQTSNKDKAVVIAIYMMLVSVLASGVVLCASVL</sequence>
<evidence type="ECO:0000256" key="6">
    <source>
        <dbReference type="ARBA" id="ARBA00022723"/>
    </source>
</evidence>
<evidence type="ECO:0000256" key="10">
    <source>
        <dbReference type="ARBA" id="ARBA00023049"/>
    </source>
</evidence>
<feature type="domain" description="Peptidase M50" evidence="13">
    <location>
        <begin position="64"/>
        <end position="130"/>
    </location>
</feature>
<dbReference type="GO" id="GO:0046872">
    <property type="term" value="F:metal ion binding"/>
    <property type="evidence" value="ECO:0007669"/>
    <property type="project" value="UniProtKB-KW"/>
</dbReference>
<evidence type="ECO:0000256" key="3">
    <source>
        <dbReference type="ARBA" id="ARBA00007931"/>
    </source>
</evidence>
<dbReference type="Pfam" id="PF02163">
    <property type="entry name" value="Peptidase_M50"/>
    <property type="match status" value="2"/>
</dbReference>
<dbReference type="AlphaFoldDB" id="A0A9X6ST07"/>
<feature type="transmembrane region" description="Helical" evidence="12">
    <location>
        <begin position="114"/>
        <end position="135"/>
    </location>
</feature>
<evidence type="ECO:0000256" key="11">
    <source>
        <dbReference type="ARBA" id="ARBA00023136"/>
    </source>
</evidence>
<keyword evidence="11 12" id="KW-0472">Membrane</keyword>
<comment type="cofactor">
    <cofactor evidence="1">
        <name>Zn(2+)</name>
        <dbReference type="ChEBI" id="CHEBI:29105"/>
    </cofactor>
</comment>
<keyword evidence="6" id="KW-0479">Metal-binding</keyword>
<comment type="caution">
    <text evidence="14">The sequence shown here is derived from an EMBL/GenBank/DDBJ whole genome shotgun (WGS) entry which is preliminary data.</text>
</comment>
<keyword evidence="10" id="KW-0482">Metalloprotease</keyword>